<dbReference type="Pfam" id="PF04672">
    <property type="entry name" value="Methyltransf_19"/>
    <property type="match status" value="1"/>
</dbReference>
<sequence>MPTRAPATVPTWRRPVGADPTRASLPYLYDAFLFSQDAHDIELDTRRHLEAAIPEIGYVYTSEHAAHLRMARYLAGHVQQLIVAGAPLPGPRNDDLHRVIRRANTTAAVTYVEHDPLVAAVLRAVAEHRADSIHVTQTDPLSPDEMWSDLREDRTVNHNRPIGMLLGGILSYHGGTRADVANVVQAHIAQLPTGSFLALTHLFDPETPEQTPLALAFEDRLRSSALGRGAVATRDNIETMIKGTELLPPGIVQADAWWPDGPTTPVGTASLVVAAISRISPPDDSPTEGPRRSPP</sequence>
<dbReference type="InterPro" id="IPR029063">
    <property type="entry name" value="SAM-dependent_MTases_sf"/>
</dbReference>
<proteinExistence type="predicted"/>
<dbReference type="InterPro" id="IPR006764">
    <property type="entry name" value="SAM_dep_MeTrfase_SAV2177_type"/>
</dbReference>
<evidence type="ECO:0000313" key="1">
    <source>
        <dbReference type="EMBL" id="WIV52894.1"/>
    </source>
</evidence>
<keyword evidence="1" id="KW-0489">Methyltransferase</keyword>
<dbReference type="RefSeq" id="WP_285449296.1">
    <property type="nucleotide sequence ID" value="NZ_CP127173.1"/>
</dbReference>
<accession>A0ABY8XC36</accession>
<keyword evidence="1" id="KW-0808">Transferase</keyword>
<evidence type="ECO:0000313" key="2">
    <source>
        <dbReference type="Proteomes" id="UP001227101"/>
    </source>
</evidence>
<name>A0ABY8XC36_9PSEU</name>
<protein>
    <submittedName>
        <fullName evidence="1">SAM-dependent methyltransferase</fullName>
        <ecNumber evidence="1">2.1.1.-</ecNumber>
    </submittedName>
</protein>
<dbReference type="SUPFAM" id="SSF53335">
    <property type="entry name" value="S-adenosyl-L-methionine-dependent methyltransferases"/>
    <property type="match status" value="1"/>
</dbReference>
<dbReference type="GO" id="GO:0032259">
    <property type="term" value="P:methylation"/>
    <property type="evidence" value="ECO:0007669"/>
    <property type="project" value="UniProtKB-KW"/>
</dbReference>
<dbReference type="EC" id="2.1.1.-" evidence="1"/>
<keyword evidence="2" id="KW-1185">Reference proteome</keyword>
<dbReference type="EMBL" id="CP127173">
    <property type="protein sequence ID" value="WIV52894.1"/>
    <property type="molecule type" value="Genomic_DNA"/>
</dbReference>
<reference evidence="1 2" key="1">
    <citation type="submission" date="2023-06" db="EMBL/GenBank/DDBJ databases">
        <authorList>
            <person name="Oyuntsetseg B."/>
            <person name="Kim S.B."/>
        </authorList>
    </citation>
    <scope>NUCLEOTIDE SEQUENCE [LARGE SCALE GENOMIC DNA]</scope>
    <source>
        <strain evidence="1 2">2-2</strain>
    </source>
</reference>
<dbReference type="Gene3D" id="3.40.50.150">
    <property type="entry name" value="Vaccinia Virus protein VP39"/>
    <property type="match status" value="1"/>
</dbReference>
<dbReference type="GO" id="GO:0008168">
    <property type="term" value="F:methyltransferase activity"/>
    <property type="evidence" value="ECO:0007669"/>
    <property type="project" value="UniProtKB-KW"/>
</dbReference>
<dbReference type="Proteomes" id="UP001227101">
    <property type="component" value="Chromosome"/>
</dbReference>
<organism evidence="1 2">
    <name type="scientific">Amycolatopsis nalaikhensis</name>
    <dbReference type="NCBI Taxonomy" id="715472"/>
    <lineage>
        <taxon>Bacteria</taxon>
        <taxon>Bacillati</taxon>
        <taxon>Actinomycetota</taxon>
        <taxon>Actinomycetes</taxon>
        <taxon>Pseudonocardiales</taxon>
        <taxon>Pseudonocardiaceae</taxon>
        <taxon>Amycolatopsis</taxon>
    </lineage>
</organism>
<gene>
    <name evidence="1" type="ORF">QP939_28535</name>
</gene>